<sequence>MVLVRQNWSGPCLDIGHSFMLQVIQLSSS</sequence>
<proteinExistence type="predicted"/>
<evidence type="ECO:0000313" key="1">
    <source>
        <dbReference type="EMBL" id="JAD47018.1"/>
    </source>
</evidence>
<name>A0A0A9AAP0_ARUDO</name>
<reference evidence="1" key="2">
    <citation type="journal article" date="2015" name="Data Brief">
        <title>Shoot transcriptome of the giant reed, Arundo donax.</title>
        <authorList>
            <person name="Barrero R.A."/>
            <person name="Guerrero F.D."/>
            <person name="Moolhuijzen P."/>
            <person name="Goolsby J.A."/>
            <person name="Tidwell J."/>
            <person name="Bellgard S.E."/>
            <person name="Bellgard M.I."/>
        </authorList>
    </citation>
    <scope>NUCLEOTIDE SEQUENCE</scope>
    <source>
        <tissue evidence="1">Shoot tissue taken approximately 20 cm above the soil surface</tissue>
    </source>
</reference>
<dbReference type="AlphaFoldDB" id="A0A0A9AAP0"/>
<protein>
    <submittedName>
        <fullName evidence="1">Uncharacterized protein</fullName>
    </submittedName>
</protein>
<dbReference type="EMBL" id="GBRH01250877">
    <property type="protein sequence ID" value="JAD47018.1"/>
    <property type="molecule type" value="Transcribed_RNA"/>
</dbReference>
<accession>A0A0A9AAP0</accession>
<reference evidence="1" key="1">
    <citation type="submission" date="2014-09" db="EMBL/GenBank/DDBJ databases">
        <authorList>
            <person name="Magalhaes I.L.F."/>
            <person name="Oliveira U."/>
            <person name="Santos F.R."/>
            <person name="Vidigal T.H.D.A."/>
            <person name="Brescovit A.D."/>
            <person name="Santos A.J."/>
        </authorList>
    </citation>
    <scope>NUCLEOTIDE SEQUENCE</scope>
    <source>
        <tissue evidence="1">Shoot tissue taken approximately 20 cm above the soil surface</tissue>
    </source>
</reference>
<organism evidence="1">
    <name type="scientific">Arundo donax</name>
    <name type="common">Giant reed</name>
    <name type="synonym">Donax arundinaceus</name>
    <dbReference type="NCBI Taxonomy" id="35708"/>
    <lineage>
        <taxon>Eukaryota</taxon>
        <taxon>Viridiplantae</taxon>
        <taxon>Streptophyta</taxon>
        <taxon>Embryophyta</taxon>
        <taxon>Tracheophyta</taxon>
        <taxon>Spermatophyta</taxon>
        <taxon>Magnoliopsida</taxon>
        <taxon>Liliopsida</taxon>
        <taxon>Poales</taxon>
        <taxon>Poaceae</taxon>
        <taxon>PACMAD clade</taxon>
        <taxon>Arundinoideae</taxon>
        <taxon>Arundineae</taxon>
        <taxon>Arundo</taxon>
    </lineage>
</organism>